<keyword evidence="4" id="KW-0408">Iron</keyword>
<protein>
    <submittedName>
        <fullName evidence="7">Globin domain-containing protein</fullName>
    </submittedName>
</protein>
<evidence type="ECO:0000313" key="7">
    <source>
        <dbReference type="EMBL" id="MDT0681843.1"/>
    </source>
</evidence>
<dbReference type="InterPro" id="IPR009050">
    <property type="entry name" value="Globin-like_sf"/>
</dbReference>
<organism evidence="7 8">
    <name type="scientific">Tropicimonas omnivorans</name>
    <dbReference type="NCBI Taxonomy" id="3075590"/>
    <lineage>
        <taxon>Bacteria</taxon>
        <taxon>Pseudomonadati</taxon>
        <taxon>Pseudomonadota</taxon>
        <taxon>Alphaproteobacteria</taxon>
        <taxon>Rhodobacterales</taxon>
        <taxon>Roseobacteraceae</taxon>
        <taxon>Tropicimonas</taxon>
    </lineage>
</organism>
<comment type="similarity">
    <text evidence="5">Belongs to the globin family.</text>
</comment>
<dbReference type="InterPro" id="IPR012292">
    <property type="entry name" value="Globin/Proto"/>
</dbReference>
<feature type="domain" description="Globin" evidence="6">
    <location>
        <begin position="1"/>
        <end position="119"/>
    </location>
</feature>
<dbReference type="PROSITE" id="PS01033">
    <property type="entry name" value="GLOBIN"/>
    <property type="match status" value="1"/>
</dbReference>
<evidence type="ECO:0000259" key="6">
    <source>
        <dbReference type="PROSITE" id="PS01033"/>
    </source>
</evidence>
<dbReference type="Pfam" id="PF00042">
    <property type="entry name" value="Globin"/>
    <property type="match status" value="1"/>
</dbReference>
<keyword evidence="1 5" id="KW-0349">Heme</keyword>
<dbReference type="SUPFAM" id="SSF46458">
    <property type="entry name" value="Globin-like"/>
    <property type="match status" value="1"/>
</dbReference>
<keyword evidence="5" id="KW-0813">Transport</keyword>
<reference evidence="7 8" key="1">
    <citation type="submission" date="2023-09" db="EMBL/GenBank/DDBJ databases">
        <authorList>
            <person name="Rey-Velasco X."/>
        </authorList>
    </citation>
    <scope>NUCLEOTIDE SEQUENCE [LARGE SCALE GENOMIC DNA]</scope>
    <source>
        <strain evidence="7 8">F158</strain>
    </source>
</reference>
<comment type="caution">
    <text evidence="7">The sequence shown here is derived from an EMBL/GenBank/DDBJ whole genome shotgun (WGS) entry which is preliminary data.</text>
</comment>
<keyword evidence="8" id="KW-1185">Reference proteome</keyword>
<evidence type="ECO:0000256" key="5">
    <source>
        <dbReference type="RuleBase" id="RU000356"/>
    </source>
</evidence>
<evidence type="ECO:0000256" key="2">
    <source>
        <dbReference type="ARBA" id="ARBA00022621"/>
    </source>
</evidence>
<dbReference type="EMBL" id="JAVRHL010000001">
    <property type="protein sequence ID" value="MDT0681843.1"/>
    <property type="molecule type" value="Genomic_DNA"/>
</dbReference>
<sequence>MAALGPVAARTFYQTLFDLRPQYRQLFEEDMEGQYVKFVSTMGFLVDHLHDPAVFEHEARKLGSRHKEYGVVPIDYASGGLALMRAFDQHLVPPLTKRERVAWVHLYDEVALLMIDDGVPSGAERVSENQQPE</sequence>
<dbReference type="PANTHER" id="PTHR43396:SF3">
    <property type="entry name" value="FLAVOHEMOPROTEIN"/>
    <property type="match status" value="1"/>
</dbReference>
<dbReference type="Gene3D" id="1.10.490.10">
    <property type="entry name" value="Globins"/>
    <property type="match status" value="1"/>
</dbReference>
<evidence type="ECO:0000256" key="4">
    <source>
        <dbReference type="ARBA" id="ARBA00023004"/>
    </source>
</evidence>
<gene>
    <name evidence="7" type="ORF">RM543_04030</name>
</gene>
<dbReference type="RefSeq" id="WP_311689603.1">
    <property type="nucleotide sequence ID" value="NZ_JAVRHL010000001.1"/>
</dbReference>
<proteinExistence type="inferred from homology"/>
<evidence type="ECO:0000313" key="8">
    <source>
        <dbReference type="Proteomes" id="UP001265259"/>
    </source>
</evidence>
<name>A0ABU3DDQ1_9RHOB</name>
<keyword evidence="2 5" id="KW-0561">Oxygen transport</keyword>
<accession>A0ABU3DDQ1</accession>
<evidence type="ECO:0000256" key="3">
    <source>
        <dbReference type="ARBA" id="ARBA00022723"/>
    </source>
</evidence>
<keyword evidence="3" id="KW-0479">Metal-binding</keyword>
<dbReference type="Proteomes" id="UP001265259">
    <property type="component" value="Unassembled WGS sequence"/>
</dbReference>
<dbReference type="PANTHER" id="PTHR43396">
    <property type="entry name" value="FLAVOHEMOPROTEIN"/>
    <property type="match status" value="1"/>
</dbReference>
<evidence type="ECO:0000256" key="1">
    <source>
        <dbReference type="ARBA" id="ARBA00022617"/>
    </source>
</evidence>
<dbReference type="InterPro" id="IPR000971">
    <property type="entry name" value="Globin"/>
</dbReference>